<accession>A0A1W6Z7D3</accession>
<feature type="transmembrane region" description="Helical" evidence="1">
    <location>
        <begin position="6"/>
        <end position="33"/>
    </location>
</feature>
<dbReference type="KEGG" id="bgm:CAL15_02160"/>
<dbReference type="Pfam" id="PF07963">
    <property type="entry name" value="N_methyl"/>
    <property type="match status" value="1"/>
</dbReference>
<proteinExistence type="predicted"/>
<evidence type="ECO:0000313" key="2">
    <source>
        <dbReference type="EMBL" id="ARP93293.1"/>
    </source>
</evidence>
<name>A0A1W6Z7D3_9BORD</name>
<dbReference type="EMBL" id="CP021111">
    <property type="protein sequence ID" value="ARP93293.1"/>
    <property type="molecule type" value="Genomic_DNA"/>
</dbReference>
<keyword evidence="1" id="KW-0472">Membrane</keyword>
<evidence type="ECO:0000256" key="1">
    <source>
        <dbReference type="SAM" id="Phobius"/>
    </source>
</evidence>
<dbReference type="SUPFAM" id="SSF54523">
    <property type="entry name" value="Pili subunits"/>
    <property type="match status" value="1"/>
</dbReference>
<dbReference type="InterPro" id="IPR045584">
    <property type="entry name" value="Pilin-like"/>
</dbReference>
<organism evidence="2 3">
    <name type="scientific">Bordetella genomosp. 13</name>
    <dbReference type="NCBI Taxonomy" id="463040"/>
    <lineage>
        <taxon>Bacteria</taxon>
        <taxon>Pseudomonadati</taxon>
        <taxon>Pseudomonadota</taxon>
        <taxon>Betaproteobacteria</taxon>
        <taxon>Burkholderiales</taxon>
        <taxon>Alcaligenaceae</taxon>
        <taxon>Bordetella</taxon>
    </lineage>
</organism>
<sequence length="203" mass="21970">MRDANAALWAIALADSCWTFIATPHCVLMICGIRSLCSTNAVKRIHPVQRGFSLIEVMVVLVIIGIIAGTISVSIAPTAGSTLRLDARELAQRMTAAQQQVRLDGRVIVWQARGDGYAFMRGTWTAVPGSVVPAVSTAGALDQFERDDVLRPRQWRTGTVTVSPVGPVLLTSEWVGEPLRLELHSGDHTVELIRDATGGFQVQ</sequence>
<keyword evidence="1" id="KW-1133">Transmembrane helix</keyword>
<dbReference type="PROSITE" id="PS00409">
    <property type="entry name" value="PROKAR_NTER_METHYL"/>
    <property type="match status" value="1"/>
</dbReference>
<dbReference type="NCBIfam" id="TIGR02532">
    <property type="entry name" value="IV_pilin_GFxxxE"/>
    <property type="match status" value="1"/>
</dbReference>
<evidence type="ECO:0000313" key="3">
    <source>
        <dbReference type="Proteomes" id="UP000194161"/>
    </source>
</evidence>
<dbReference type="Gene3D" id="3.30.700.10">
    <property type="entry name" value="Glycoprotein, Type 4 Pilin"/>
    <property type="match status" value="1"/>
</dbReference>
<dbReference type="InterPro" id="IPR012902">
    <property type="entry name" value="N_methyl_site"/>
</dbReference>
<dbReference type="AlphaFoldDB" id="A0A1W6Z7D3"/>
<dbReference type="Proteomes" id="UP000194161">
    <property type="component" value="Chromosome"/>
</dbReference>
<protein>
    <submittedName>
        <fullName evidence="2">Type II secretion system protein GspH</fullName>
    </submittedName>
</protein>
<dbReference type="STRING" id="463040.CAL15_02160"/>
<keyword evidence="3" id="KW-1185">Reference proteome</keyword>
<gene>
    <name evidence="2" type="ORF">CAL15_02160</name>
</gene>
<keyword evidence="1" id="KW-0812">Transmembrane</keyword>
<feature type="transmembrane region" description="Helical" evidence="1">
    <location>
        <begin position="54"/>
        <end position="76"/>
    </location>
</feature>
<reference evidence="2 3" key="1">
    <citation type="submission" date="2017-05" db="EMBL/GenBank/DDBJ databases">
        <title>Complete and WGS of Bordetella genogroups.</title>
        <authorList>
            <person name="Spilker T."/>
            <person name="LiPuma J."/>
        </authorList>
    </citation>
    <scope>NUCLEOTIDE SEQUENCE [LARGE SCALE GENOMIC DNA]</scope>
    <source>
        <strain evidence="2 3">AU7206</strain>
    </source>
</reference>